<dbReference type="Proteomes" id="UP000815325">
    <property type="component" value="Unassembled WGS sequence"/>
</dbReference>
<name>A0ABQ7GCI1_DUNSA</name>
<dbReference type="Gene3D" id="3.40.50.450">
    <property type="match status" value="1"/>
</dbReference>
<protein>
    <recommendedName>
        <fullName evidence="3">Cytochrome</fullName>
    </recommendedName>
</protein>
<dbReference type="PANTHER" id="PTHR43393">
    <property type="entry name" value="CYTOKININ RIBOSIDE 5'-MONOPHOSPHATE PHOSPHORIBOHYDROLASE"/>
    <property type="match status" value="1"/>
</dbReference>
<dbReference type="EMBL" id="MU069882">
    <property type="protein sequence ID" value="KAF5832317.1"/>
    <property type="molecule type" value="Genomic_DNA"/>
</dbReference>
<dbReference type="InterPro" id="IPR041164">
    <property type="entry name" value="LDcluster4"/>
</dbReference>
<accession>A0ABQ7GCI1</accession>
<evidence type="ECO:0008006" key="3">
    <source>
        <dbReference type="Google" id="ProtNLM"/>
    </source>
</evidence>
<sequence>MPSPVIVGIMGPDKQLDKAGPLAEQLGKAAAEAGWMVLTGGRSRGVMHAACTGAKSAGGTTIGIIPGDNTADISPAVDIPIITGMGSARDNINALSSTVLVAVGMGPGTSAEVSLALKCNKHCVLLGVGDQAAAHFSALAPSLVHIAGDVGAAVTHVKSVLPA</sequence>
<keyword evidence="2" id="KW-1185">Reference proteome</keyword>
<dbReference type="PANTHER" id="PTHR43393:SF3">
    <property type="entry name" value="LYSINE DECARBOXYLASE-LIKE PROTEIN"/>
    <property type="match status" value="1"/>
</dbReference>
<gene>
    <name evidence="1" type="ORF">DUNSADRAFT_11827</name>
</gene>
<dbReference type="SUPFAM" id="SSF102405">
    <property type="entry name" value="MCP/YpsA-like"/>
    <property type="match status" value="1"/>
</dbReference>
<evidence type="ECO:0000313" key="2">
    <source>
        <dbReference type="Proteomes" id="UP000815325"/>
    </source>
</evidence>
<organism evidence="1 2">
    <name type="scientific">Dunaliella salina</name>
    <name type="common">Green alga</name>
    <name type="synonym">Protococcus salinus</name>
    <dbReference type="NCBI Taxonomy" id="3046"/>
    <lineage>
        <taxon>Eukaryota</taxon>
        <taxon>Viridiplantae</taxon>
        <taxon>Chlorophyta</taxon>
        <taxon>core chlorophytes</taxon>
        <taxon>Chlorophyceae</taxon>
        <taxon>CS clade</taxon>
        <taxon>Chlamydomonadales</taxon>
        <taxon>Dunaliellaceae</taxon>
        <taxon>Dunaliella</taxon>
    </lineage>
</organism>
<evidence type="ECO:0000313" key="1">
    <source>
        <dbReference type="EMBL" id="KAF5832317.1"/>
    </source>
</evidence>
<reference evidence="1" key="1">
    <citation type="submission" date="2017-08" db="EMBL/GenBank/DDBJ databases">
        <authorList>
            <person name="Polle J.E."/>
            <person name="Barry K."/>
            <person name="Cushman J."/>
            <person name="Schmutz J."/>
            <person name="Tran D."/>
            <person name="Hathwaick L.T."/>
            <person name="Yim W.C."/>
            <person name="Jenkins J."/>
            <person name="Mckie-Krisberg Z.M."/>
            <person name="Prochnik S."/>
            <person name="Lindquist E."/>
            <person name="Dockter R.B."/>
            <person name="Adam C."/>
            <person name="Molina H."/>
            <person name="Bunkerborg J."/>
            <person name="Jin E."/>
            <person name="Buchheim M."/>
            <person name="Magnuson J."/>
        </authorList>
    </citation>
    <scope>NUCLEOTIDE SEQUENCE</scope>
    <source>
        <strain evidence="1">CCAP 19/18</strain>
    </source>
</reference>
<comment type="caution">
    <text evidence="1">The sequence shown here is derived from an EMBL/GenBank/DDBJ whole genome shotgun (WGS) entry which is preliminary data.</text>
</comment>
<proteinExistence type="predicted"/>
<dbReference type="Pfam" id="PF18306">
    <property type="entry name" value="LDcluster4"/>
    <property type="match status" value="1"/>
</dbReference>
<dbReference type="InterPro" id="IPR052341">
    <property type="entry name" value="LOG_family_nucleotidases"/>
</dbReference>